<dbReference type="Pfam" id="PF01839">
    <property type="entry name" value="FG-GAP"/>
    <property type="match status" value="4"/>
</dbReference>
<name>A0A545UJD7_9GAMM</name>
<dbReference type="SUPFAM" id="SSF69318">
    <property type="entry name" value="Integrin alpha N-terminal domain"/>
    <property type="match status" value="3"/>
</dbReference>
<dbReference type="GO" id="GO:0033627">
    <property type="term" value="P:cell adhesion mediated by integrin"/>
    <property type="evidence" value="ECO:0007669"/>
    <property type="project" value="TreeGrafter"/>
</dbReference>
<dbReference type="GO" id="GO:0098609">
    <property type="term" value="P:cell-cell adhesion"/>
    <property type="evidence" value="ECO:0007669"/>
    <property type="project" value="TreeGrafter"/>
</dbReference>
<dbReference type="InterPro" id="IPR000413">
    <property type="entry name" value="Integrin_alpha"/>
</dbReference>
<protein>
    <recommendedName>
        <fullName evidence="7">VCBS repeat-containing protein</fullName>
    </recommendedName>
</protein>
<comment type="caution">
    <text evidence="5">The sequence shown here is derived from an EMBL/GenBank/DDBJ whole genome shotgun (WGS) entry which is preliminary data.</text>
</comment>
<dbReference type="InterPro" id="IPR013519">
    <property type="entry name" value="Int_alpha_beta-p"/>
</dbReference>
<keyword evidence="3" id="KW-0325">Glycoprotein</keyword>
<gene>
    <name evidence="5" type="ORF">FLL46_01480</name>
</gene>
<sequence>MRTKHLLCLTTLLLSCNAYSENSVTIPHKHQIDLNSETLFNSRISSKAMTMSSEFFEEPGVNVLNTFTGEQPTDGFGWVAENLGDINNDGVNDFIVTAPFFATNVPFPAGKFYVYSGLDGSVLNSVTSPGIPLWGYSAKDAGDVNGDGVGDYVIGSFSSVTVFSGATHGILQQWFKAGEFFGSSVTGIGDINNDGFDDIIVGAKYASKRANTSGSVYAYSGKDGSLLWRRNGRREGDELGTATGRIADINYDGLPDVVVGARGAGKNEEGRAYVLSGRNGRIIHRLKPVGEPGLVTDGAGVTAGTFGQFHAFGVGDVNGDHVADIYVGDYNASQDGVAGTGRGFLYSGKNGKRLHIFTAENPGDGFGPARGAGDVNGDGHNDLFIAAYTYTGGTNAGKGYVYSGADNSLLRTMTGTVSGQFLGVDALTLGDLNGDGLTDYLLTGSGVIHIVSGAEE</sequence>
<keyword evidence="1 4" id="KW-0732">Signal</keyword>
<organism evidence="5 6">
    <name type="scientific">Aliikangiella coralliicola</name>
    <dbReference type="NCBI Taxonomy" id="2592383"/>
    <lineage>
        <taxon>Bacteria</taxon>
        <taxon>Pseudomonadati</taxon>
        <taxon>Pseudomonadota</taxon>
        <taxon>Gammaproteobacteria</taxon>
        <taxon>Oceanospirillales</taxon>
        <taxon>Pleioneaceae</taxon>
        <taxon>Aliikangiella</taxon>
    </lineage>
</organism>
<evidence type="ECO:0000313" key="5">
    <source>
        <dbReference type="EMBL" id="TQV89582.1"/>
    </source>
</evidence>
<reference evidence="5 6" key="1">
    <citation type="submission" date="2019-07" db="EMBL/GenBank/DDBJ databases">
        <title>Draft genome for Aliikangiella sp. M105.</title>
        <authorList>
            <person name="Wang G."/>
        </authorList>
    </citation>
    <scope>NUCLEOTIDE SEQUENCE [LARGE SCALE GENOMIC DNA]</scope>
    <source>
        <strain evidence="5 6">M105</strain>
    </source>
</reference>
<dbReference type="PROSITE" id="PS51470">
    <property type="entry name" value="FG_GAP"/>
    <property type="match status" value="2"/>
</dbReference>
<dbReference type="GO" id="GO:0005178">
    <property type="term" value="F:integrin binding"/>
    <property type="evidence" value="ECO:0007669"/>
    <property type="project" value="TreeGrafter"/>
</dbReference>
<dbReference type="Proteomes" id="UP000315439">
    <property type="component" value="Unassembled WGS sequence"/>
</dbReference>
<dbReference type="GO" id="GO:0007229">
    <property type="term" value="P:integrin-mediated signaling pathway"/>
    <property type="evidence" value="ECO:0007669"/>
    <property type="project" value="TreeGrafter"/>
</dbReference>
<dbReference type="PANTHER" id="PTHR23220:SF122">
    <property type="entry name" value="INTEGRIN ALPHA-PS1"/>
    <property type="match status" value="1"/>
</dbReference>
<accession>A0A545UJD7</accession>
<dbReference type="Gene3D" id="2.130.10.130">
    <property type="entry name" value="Integrin alpha, N-terminal"/>
    <property type="match status" value="3"/>
</dbReference>
<dbReference type="SMART" id="SM00191">
    <property type="entry name" value="Int_alpha"/>
    <property type="match status" value="5"/>
</dbReference>
<keyword evidence="2" id="KW-0677">Repeat</keyword>
<dbReference type="EMBL" id="VIKS01000001">
    <property type="protein sequence ID" value="TQV89582.1"/>
    <property type="molecule type" value="Genomic_DNA"/>
</dbReference>
<dbReference type="InterPro" id="IPR028994">
    <property type="entry name" value="Integrin_alpha_N"/>
</dbReference>
<evidence type="ECO:0000256" key="4">
    <source>
        <dbReference type="SAM" id="SignalP"/>
    </source>
</evidence>
<dbReference type="InterPro" id="IPR013517">
    <property type="entry name" value="FG-GAP"/>
</dbReference>
<dbReference type="PANTHER" id="PTHR23220">
    <property type="entry name" value="INTEGRIN ALPHA"/>
    <property type="match status" value="1"/>
</dbReference>
<evidence type="ECO:0000256" key="1">
    <source>
        <dbReference type="ARBA" id="ARBA00022729"/>
    </source>
</evidence>
<keyword evidence="6" id="KW-1185">Reference proteome</keyword>
<dbReference type="PRINTS" id="PR01185">
    <property type="entry name" value="INTEGRINA"/>
</dbReference>
<dbReference type="GO" id="GO:0008305">
    <property type="term" value="C:integrin complex"/>
    <property type="evidence" value="ECO:0007669"/>
    <property type="project" value="InterPro"/>
</dbReference>
<feature type="signal peptide" evidence="4">
    <location>
        <begin position="1"/>
        <end position="20"/>
    </location>
</feature>
<feature type="chain" id="PRO_5021774126" description="VCBS repeat-containing protein" evidence="4">
    <location>
        <begin position="21"/>
        <end position="456"/>
    </location>
</feature>
<dbReference type="RefSeq" id="WP_142891646.1">
    <property type="nucleotide sequence ID" value="NZ_ML660160.1"/>
</dbReference>
<proteinExistence type="predicted"/>
<dbReference type="PROSITE" id="PS51257">
    <property type="entry name" value="PROKAR_LIPOPROTEIN"/>
    <property type="match status" value="1"/>
</dbReference>
<dbReference type="OrthoDB" id="5700798at2"/>
<dbReference type="AlphaFoldDB" id="A0A545UJD7"/>
<dbReference type="GO" id="GO:0007160">
    <property type="term" value="P:cell-matrix adhesion"/>
    <property type="evidence" value="ECO:0007669"/>
    <property type="project" value="TreeGrafter"/>
</dbReference>
<evidence type="ECO:0000256" key="3">
    <source>
        <dbReference type="ARBA" id="ARBA00023180"/>
    </source>
</evidence>
<evidence type="ECO:0000313" key="6">
    <source>
        <dbReference type="Proteomes" id="UP000315439"/>
    </source>
</evidence>
<evidence type="ECO:0008006" key="7">
    <source>
        <dbReference type="Google" id="ProtNLM"/>
    </source>
</evidence>
<dbReference type="GO" id="GO:0009897">
    <property type="term" value="C:external side of plasma membrane"/>
    <property type="evidence" value="ECO:0007669"/>
    <property type="project" value="TreeGrafter"/>
</dbReference>
<evidence type="ECO:0000256" key="2">
    <source>
        <dbReference type="ARBA" id="ARBA00022737"/>
    </source>
</evidence>